<evidence type="ECO:0000259" key="2">
    <source>
        <dbReference type="Pfam" id="PF01266"/>
    </source>
</evidence>
<dbReference type="Pfam" id="PF01266">
    <property type="entry name" value="DAO"/>
    <property type="match status" value="1"/>
</dbReference>
<dbReference type="InterPro" id="IPR036188">
    <property type="entry name" value="FAD/NAD-bd_sf"/>
</dbReference>
<evidence type="ECO:0000313" key="4">
    <source>
        <dbReference type="Proteomes" id="UP001220395"/>
    </source>
</evidence>
<proteinExistence type="predicted"/>
<dbReference type="RefSeq" id="WP_273686099.1">
    <property type="nucleotide sequence ID" value="NZ_CP117411.1"/>
</dbReference>
<dbReference type="InterPro" id="IPR006076">
    <property type="entry name" value="FAD-dep_OxRdtase"/>
</dbReference>
<organism evidence="3 4">
    <name type="scientific">Sphingomonas naphthae</name>
    <dbReference type="NCBI Taxonomy" id="1813468"/>
    <lineage>
        <taxon>Bacteria</taxon>
        <taxon>Pseudomonadati</taxon>
        <taxon>Pseudomonadota</taxon>
        <taxon>Alphaproteobacteria</taxon>
        <taxon>Sphingomonadales</taxon>
        <taxon>Sphingomonadaceae</taxon>
        <taxon>Sphingomonas</taxon>
    </lineage>
</organism>
<accession>A0ABY7THG3</accession>
<dbReference type="EMBL" id="CP117411">
    <property type="protein sequence ID" value="WCT72147.1"/>
    <property type="molecule type" value="Genomic_DNA"/>
</dbReference>
<dbReference type="Gene3D" id="3.50.50.60">
    <property type="entry name" value="FAD/NAD(P)-binding domain"/>
    <property type="match status" value="1"/>
</dbReference>
<dbReference type="Gene3D" id="3.30.9.10">
    <property type="entry name" value="D-Amino Acid Oxidase, subunit A, domain 2"/>
    <property type="match status" value="1"/>
</dbReference>
<protein>
    <submittedName>
        <fullName evidence="3">FAD-dependent oxidoreductase</fullName>
    </submittedName>
</protein>
<evidence type="ECO:0000256" key="1">
    <source>
        <dbReference type="ARBA" id="ARBA00023002"/>
    </source>
</evidence>
<dbReference type="SUPFAM" id="SSF51905">
    <property type="entry name" value="FAD/NAD(P)-binding domain"/>
    <property type="match status" value="1"/>
</dbReference>
<evidence type="ECO:0000313" key="3">
    <source>
        <dbReference type="EMBL" id="WCT72147.1"/>
    </source>
</evidence>
<dbReference type="PANTHER" id="PTHR13847">
    <property type="entry name" value="SARCOSINE DEHYDROGENASE-RELATED"/>
    <property type="match status" value="1"/>
</dbReference>
<dbReference type="Proteomes" id="UP001220395">
    <property type="component" value="Chromosome"/>
</dbReference>
<feature type="domain" description="FAD dependent oxidoreductase" evidence="2">
    <location>
        <begin position="5"/>
        <end position="347"/>
    </location>
</feature>
<sequence>MISTDIAIIGAGMAGASLAAAIGDAARVVLIEGEDRPGRHSTGRSAAFWSETYGGPAVQPLTRASGPWLEKPPAEYGGESFLHPRGELHLAGPGGGSALDALAADFAGMGVALEPVGRDQLEAILPGLRPGFDRALAEPTCRDIDVGALHAACLRVARQAGVTLLCDAPVRGLARQDGRWRIDTPAGPVNAAIVVNAAGAWASAVAAMAGAQPIAITPYRRTIVQLRIDPPAVPDMPLVMDARGGYYFKPEAGGRIWLSPHDETEVAAHDVAPEEIDMAVAIDRLEKVVDWKILAREHAWAGLRSFGPDRAPVYGFDGQAPGVFWCAGQGGFGIQTAPAAAAMAAALVLGRTMPGWLGGIDPDRYAPTRFGRDE</sequence>
<name>A0ABY7THG3_9SPHN</name>
<dbReference type="PANTHER" id="PTHR13847:SF287">
    <property type="entry name" value="FAD-DEPENDENT OXIDOREDUCTASE DOMAIN-CONTAINING PROTEIN 1"/>
    <property type="match status" value="1"/>
</dbReference>
<gene>
    <name evidence="3" type="ORF">PQ455_10880</name>
</gene>
<reference evidence="3 4" key="1">
    <citation type="submission" date="2023-02" db="EMBL/GenBank/DDBJ databases">
        <title>Genome sequence of Sphingomonas naphthae.</title>
        <authorList>
            <person name="Kim S."/>
            <person name="Heo J."/>
            <person name="Kwon S.-W."/>
        </authorList>
    </citation>
    <scope>NUCLEOTIDE SEQUENCE [LARGE SCALE GENOMIC DNA]</scope>
    <source>
        <strain evidence="3 4">KACC 18716</strain>
    </source>
</reference>
<keyword evidence="1" id="KW-0560">Oxidoreductase</keyword>
<keyword evidence="4" id="KW-1185">Reference proteome</keyword>